<evidence type="ECO:0000313" key="2">
    <source>
        <dbReference type="EMBL" id="KAF5317984.1"/>
    </source>
</evidence>
<keyword evidence="3" id="KW-1185">Reference proteome</keyword>
<organism evidence="2 3">
    <name type="scientific">Psilocybe cf. subviscida</name>
    <dbReference type="NCBI Taxonomy" id="2480587"/>
    <lineage>
        <taxon>Eukaryota</taxon>
        <taxon>Fungi</taxon>
        <taxon>Dikarya</taxon>
        <taxon>Basidiomycota</taxon>
        <taxon>Agaricomycotina</taxon>
        <taxon>Agaricomycetes</taxon>
        <taxon>Agaricomycetidae</taxon>
        <taxon>Agaricales</taxon>
        <taxon>Agaricineae</taxon>
        <taxon>Strophariaceae</taxon>
        <taxon>Psilocybe</taxon>
    </lineage>
</organism>
<accession>A0A8H5EZD5</accession>
<dbReference type="PROSITE" id="PS51257">
    <property type="entry name" value="PROKAR_LIPOPROTEIN"/>
    <property type="match status" value="1"/>
</dbReference>
<feature type="transmembrane region" description="Helical" evidence="1">
    <location>
        <begin position="6"/>
        <end position="32"/>
    </location>
</feature>
<feature type="transmembrane region" description="Helical" evidence="1">
    <location>
        <begin position="126"/>
        <end position="148"/>
    </location>
</feature>
<protein>
    <submittedName>
        <fullName evidence="2">Uncharacterized protein</fullName>
    </submittedName>
</protein>
<keyword evidence="1" id="KW-0812">Transmembrane</keyword>
<feature type="transmembrane region" description="Helical" evidence="1">
    <location>
        <begin position="192"/>
        <end position="214"/>
    </location>
</feature>
<evidence type="ECO:0000256" key="1">
    <source>
        <dbReference type="SAM" id="Phobius"/>
    </source>
</evidence>
<feature type="transmembrane region" description="Helical" evidence="1">
    <location>
        <begin position="44"/>
        <end position="63"/>
    </location>
</feature>
<reference evidence="2 3" key="1">
    <citation type="journal article" date="2020" name="ISME J.">
        <title>Uncovering the hidden diversity of litter-decomposition mechanisms in mushroom-forming fungi.</title>
        <authorList>
            <person name="Floudas D."/>
            <person name="Bentzer J."/>
            <person name="Ahren D."/>
            <person name="Johansson T."/>
            <person name="Persson P."/>
            <person name="Tunlid A."/>
        </authorList>
    </citation>
    <scope>NUCLEOTIDE SEQUENCE [LARGE SCALE GENOMIC DNA]</scope>
    <source>
        <strain evidence="2 3">CBS 101986</strain>
    </source>
</reference>
<dbReference type="AlphaFoldDB" id="A0A8H5EZD5"/>
<comment type="caution">
    <text evidence="2">The sequence shown here is derived from an EMBL/GenBank/DDBJ whole genome shotgun (WGS) entry which is preliminary data.</text>
</comment>
<gene>
    <name evidence="2" type="ORF">D9619_012074</name>
</gene>
<sequence length="262" mass="28717">MSTRGYTPAILVDVALFPVNVGLAIACLYLLADVKPGQQPPREKAMLSLVTVLLGGLALAAILTDGYSFINYVHLVTSNCGSFSSNLRGFFRDQMLPETLPIILWCVEGFMLWRTYLYLRHFNQFLLGLFSASLVGLSIWSGSVVLFSRFGSTNSFEANYHIITISTAVVNLIMTGIIACRLAIIDAPIYQIFLESGAPLTLNAILAATVFYPIKGWMSFAVIIMPQIAILSALLVVYQIARKDEGVIRLDERSLAPSDSLP</sequence>
<feature type="transmembrane region" description="Helical" evidence="1">
    <location>
        <begin position="102"/>
        <end position="119"/>
    </location>
</feature>
<feature type="transmembrane region" description="Helical" evidence="1">
    <location>
        <begin position="220"/>
        <end position="241"/>
    </location>
</feature>
<proteinExistence type="predicted"/>
<dbReference type="Proteomes" id="UP000567179">
    <property type="component" value="Unassembled WGS sequence"/>
</dbReference>
<keyword evidence="1" id="KW-1133">Transmembrane helix</keyword>
<name>A0A8H5EZD5_9AGAR</name>
<dbReference type="EMBL" id="JAACJJ010000031">
    <property type="protein sequence ID" value="KAF5317984.1"/>
    <property type="molecule type" value="Genomic_DNA"/>
</dbReference>
<keyword evidence="1" id="KW-0472">Membrane</keyword>
<feature type="transmembrane region" description="Helical" evidence="1">
    <location>
        <begin position="160"/>
        <end position="180"/>
    </location>
</feature>
<evidence type="ECO:0000313" key="3">
    <source>
        <dbReference type="Proteomes" id="UP000567179"/>
    </source>
</evidence>